<evidence type="ECO:0000313" key="2">
    <source>
        <dbReference type="Proteomes" id="UP000306319"/>
    </source>
</evidence>
<protein>
    <submittedName>
        <fullName evidence="1">Uncharacterized protein</fullName>
    </submittedName>
</protein>
<evidence type="ECO:0000313" key="1">
    <source>
        <dbReference type="EMBL" id="TGY81095.1"/>
    </source>
</evidence>
<accession>A0AC61RL55</accession>
<name>A0AC61RL55_9BACT</name>
<reference evidence="1" key="1">
    <citation type="submission" date="2019-04" db="EMBL/GenBank/DDBJ databases">
        <title>Microbes associate with the intestines of laboratory mice.</title>
        <authorList>
            <person name="Navarre W."/>
            <person name="Wong E."/>
            <person name="Huang K."/>
            <person name="Tropini C."/>
            <person name="Ng K."/>
            <person name="Yu B."/>
        </authorList>
    </citation>
    <scope>NUCLEOTIDE SEQUENCE</scope>
    <source>
        <strain evidence="1">NM04_E33</strain>
    </source>
</reference>
<comment type="caution">
    <text evidence="1">The sequence shown here is derived from an EMBL/GenBank/DDBJ whole genome shotgun (WGS) entry which is preliminary data.</text>
</comment>
<sequence>MIDICRNKDIWKKIFIGIIVSLSISPSFATSDLDNRNFLLIGCMCLGPIIFLYLRKVIWKIDKYIIILIGMIFITQTIFNFTSIRITSILFSIMFFIYYLIAIRTALIAQINYSNMCMITKYLIYAYFIVLLIQQFCVLLGLPVFNQLNALENPWKLNSLSAEPSHTSRYVGILMYSFLVFQDKIKKYRINFRDSYKENKKIWIAFFWIMFTTVSGTAFIVVVLILSRYLTHKNIVIAVGLLFIVFTIGVSSDITALRRATLFLSAVATGNAEAMIGADHSASVRIVPWMLCIQRINPFSLNGWIGEGGGSTAAWLYQYMPGVREGFIGGGMAAYTLEYGLLVGLLFLYFSLRCCYDKKYKISTIGLWIMCVVLIGVNSQIGWLCILMLYLDKNLYVTNANKSILRLA</sequence>
<dbReference type="EMBL" id="SRYB01000001">
    <property type="protein sequence ID" value="TGY81095.1"/>
    <property type="molecule type" value="Genomic_DNA"/>
</dbReference>
<organism evidence="1 2">
    <name type="scientific">Lepagella muris</name>
    <dbReference type="NCBI Taxonomy" id="3032870"/>
    <lineage>
        <taxon>Bacteria</taxon>
        <taxon>Pseudomonadati</taxon>
        <taxon>Bacteroidota</taxon>
        <taxon>Bacteroidia</taxon>
        <taxon>Bacteroidales</taxon>
        <taxon>Muribaculaceae</taxon>
        <taxon>Lepagella</taxon>
    </lineage>
</organism>
<dbReference type="Proteomes" id="UP000306319">
    <property type="component" value="Unassembled WGS sequence"/>
</dbReference>
<gene>
    <name evidence="1" type="ORF">E5331_01555</name>
</gene>
<keyword evidence="2" id="KW-1185">Reference proteome</keyword>
<proteinExistence type="predicted"/>